<sequence length="89" mass="9944">MACPTALDTTYKPYMSGGKGQDNDKEPHHFQTTDGQQVPKKVAVFYIQVHMPCVMAEPNESMPTSKKPKYTNIPTPPVRPLSGLSRRLK</sequence>
<gene>
    <name evidence="1" type="ORF">DSO57_1037320</name>
</gene>
<protein>
    <submittedName>
        <fullName evidence="1">Uncharacterized protein</fullName>
    </submittedName>
</protein>
<dbReference type="EMBL" id="QTSX02004655">
    <property type="protein sequence ID" value="KAJ9063782.1"/>
    <property type="molecule type" value="Genomic_DNA"/>
</dbReference>
<reference evidence="1" key="1">
    <citation type="submission" date="2022-04" db="EMBL/GenBank/DDBJ databases">
        <title>Genome of the entomopathogenic fungus Entomophthora muscae.</title>
        <authorList>
            <person name="Elya C."/>
            <person name="Lovett B.R."/>
            <person name="Lee E."/>
            <person name="Macias A.M."/>
            <person name="Hajek A.E."/>
            <person name="De Bivort B.L."/>
            <person name="Kasson M.T."/>
            <person name="De Fine Licht H.H."/>
            <person name="Stajich J.E."/>
        </authorList>
    </citation>
    <scope>NUCLEOTIDE SEQUENCE</scope>
    <source>
        <strain evidence="1">Berkeley</strain>
    </source>
</reference>
<keyword evidence="2" id="KW-1185">Reference proteome</keyword>
<accession>A0ACC2SNX6</accession>
<proteinExistence type="predicted"/>
<organism evidence="1 2">
    <name type="scientific">Entomophthora muscae</name>
    <dbReference type="NCBI Taxonomy" id="34485"/>
    <lineage>
        <taxon>Eukaryota</taxon>
        <taxon>Fungi</taxon>
        <taxon>Fungi incertae sedis</taxon>
        <taxon>Zoopagomycota</taxon>
        <taxon>Entomophthoromycotina</taxon>
        <taxon>Entomophthoromycetes</taxon>
        <taxon>Entomophthorales</taxon>
        <taxon>Entomophthoraceae</taxon>
        <taxon>Entomophthora</taxon>
    </lineage>
</organism>
<evidence type="ECO:0000313" key="2">
    <source>
        <dbReference type="Proteomes" id="UP001165960"/>
    </source>
</evidence>
<name>A0ACC2SNX6_9FUNG</name>
<dbReference type="Proteomes" id="UP001165960">
    <property type="component" value="Unassembled WGS sequence"/>
</dbReference>
<evidence type="ECO:0000313" key="1">
    <source>
        <dbReference type="EMBL" id="KAJ9063782.1"/>
    </source>
</evidence>
<comment type="caution">
    <text evidence="1">The sequence shown here is derived from an EMBL/GenBank/DDBJ whole genome shotgun (WGS) entry which is preliminary data.</text>
</comment>